<evidence type="ECO:0000256" key="4">
    <source>
        <dbReference type="ARBA" id="ARBA00023002"/>
    </source>
</evidence>
<evidence type="ECO:0000259" key="6">
    <source>
        <dbReference type="SMART" id="SM00861"/>
    </source>
</evidence>
<keyword evidence="4" id="KW-0560">Oxidoreductase</keyword>
<evidence type="ECO:0000313" key="8">
    <source>
        <dbReference type="Proteomes" id="UP000437748"/>
    </source>
</evidence>
<dbReference type="Pfam" id="PF02780">
    <property type="entry name" value="Transketolase_C"/>
    <property type="match status" value="1"/>
</dbReference>
<dbReference type="GO" id="GO:0003863">
    <property type="term" value="F:branched-chain 2-oxo acid dehydrogenase activity"/>
    <property type="evidence" value="ECO:0007669"/>
    <property type="project" value="UniProtKB-EC"/>
</dbReference>
<organism evidence="7 8">
    <name type="scientific">Silvanigrella paludirubra</name>
    <dbReference type="NCBI Taxonomy" id="2499159"/>
    <lineage>
        <taxon>Bacteria</taxon>
        <taxon>Pseudomonadati</taxon>
        <taxon>Bdellovibrionota</taxon>
        <taxon>Oligoflexia</taxon>
        <taxon>Silvanigrellales</taxon>
        <taxon>Silvanigrellaceae</taxon>
        <taxon>Silvanigrella</taxon>
    </lineage>
</organism>
<dbReference type="CDD" id="cd02000">
    <property type="entry name" value="TPP_E1_PDC_ADC_BCADC"/>
    <property type="match status" value="1"/>
</dbReference>
<evidence type="ECO:0000313" key="7">
    <source>
        <dbReference type="EMBL" id="KAB8040595.1"/>
    </source>
</evidence>
<dbReference type="PANTHER" id="PTHR42980">
    <property type="entry name" value="2-OXOISOVALERATE DEHYDROGENASE SUBUNIT BETA-RELATED"/>
    <property type="match status" value="1"/>
</dbReference>
<reference evidence="7 8" key="1">
    <citation type="submission" date="2019-10" db="EMBL/GenBank/DDBJ databases">
        <title>New species of Slilvanegrellaceae.</title>
        <authorList>
            <person name="Pitt A."/>
            <person name="Hahn M.W."/>
        </authorList>
    </citation>
    <scope>NUCLEOTIDE SEQUENCE [LARGE SCALE GENOMIC DNA]</scope>
    <source>
        <strain evidence="7 8">SP-Ram-0.45-NSY-1</strain>
    </source>
</reference>
<comment type="function">
    <text evidence="2">E1 component of the 2-oxoglutarate dehydrogenase (OGDH) complex which catalyzes the decarboxylation of 2-oxoglutarate, the first step in the conversion of 2-oxoglutarate to succinyl-CoA and CO(2).</text>
</comment>
<dbReference type="InterPro" id="IPR029061">
    <property type="entry name" value="THDP-binding"/>
</dbReference>
<dbReference type="OrthoDB" id="5287290at2"/>
<dbReference type="SMART" id="SM00861">
    <property type="entry name" value="Transket_pyr"/>
    <property type="match status" value="1"/>
</dbReference>
<dbReference type="Gene3D" id="3.40.50.970">
    <property type="match status" value="2"/>
</dbReference>
<dbReference type="GO" id="GO:0007584">
    <property type="term" value="P:response to nutrient"/>
    <property type="evidence" value="ECO:0007669"/>
    <property type="project" value="TreeGrafter"/>
</dbReference>
<dbReference type="EMBL" id="WFLM01000001">
    <property type="protein sequence ID" value="KAB8040595.1"/>
    <property type="molecule type" value="Genomic_DNA"/>
</dbReference>
<dbReference type="InterPro" id="IPR001017">
    <property type="entry name" value="DH_E1"/>
</dbReference>
<proteinExistence type="predicted"/>
<keyword evidence="8" id="KW-1185">Reference proteome</keyword>
<comment type="caution">
    <text evidence="7">The sequence shown here is derived from an EMBL/GenBank/DDBJ whole genome shotgun (WGS) entry which is preliminary data.</text>
</comment>
<dbReference type="GO" id="GO:0009083">
    <property type="term" value="P:branched-chain amino acid catabolic process"/>
    <property type="evidence" value="ECO:0007669"/>
    <property type="project" value="TreeGrafter"/>
</dbReference>
<name>A0A6N6VVF8_9BACT</name>
<dbReference type="Pfam" id="PF00676">
    <property type="entry name" value="E1_dh"/>
    <property type="match status" value="1"/>
</dbReference>
<feature type="domain" description="Transketolase-like pyrimidine-binding" evidence="6">
    <location>
        <begin position="472"/>
        <end position="646"/>
    </location>
</feature>
<dbReference type="InterPro" id="IPR033248">
    <property type="entry name" value="Transketolase_C"/>
</dbReference>
<dbReference type="Proteomes" id="UP000437748">
    <property type="component" value="Unassembled WGS sequence"/>
</dbReference>
<dbReference type="RefSeq" id="WP_153418110.1">
    <property type="nucleotide sequence ID" value="NZ_WFLM01000001.1"/>
</dbReference>
<evidence type="ECO:0000256" key="2">
    <source>
        <dbReference type="ARBA" id="ARBA00003906"/>
    </source>
</evidence>
<dbReference type="EC" id="1.2.4.4" evidence="3"/>
<protein>
    <recommendedName>
        <fullName evidence="3">3-methyl-2-oxobutanoate dehydrogenase (2-methylpropanoyl-transferring)</fullName>
        <ecNumber evidence="3">1.2.4.4</ecNumber>
    </recommendedName>
</protein>
<evidence type="ECO:0000256" key="1">
    <source>
        <dbReference type="ARBA" id="ARBA00001964"/>
    </source>
</evidence>
<dbReference type="PANTHER" id="PTHR42980:SF1">
    <property type="entry name" value="2-OXOISOVALERATE DEHYDROGENASE SUBUNIT BETA, MITOCHONDRIAL"/>
    <property type="match status" value="1"/>
</dbReference>
<sequence length="833" mass="94294">METTRIMKSPNGKYSFTFEEIIADYRLAIRSRFASLLGRKEVLTGKASFGIFGDGVELSQIAAARAFQNGDFRTGYYRDQTFEMYLGNVNVTQFFSQLYADPDINNDPHSGGRQMNSHFGVRLLDENGMFKNQLNMKNSISDISPTAGQMSRMLGLAYASKLYRNEKSLEKISSNFSKNGNEIVFGSIGDASTSEGVFFETMNAAGVLQVPLLMSVWDNGYGISVPRSLQTVNNSISKALSGFQSDKEGTGIDIYQVEGWDYLKLCEVYLDSSKKVRQKHKPALIHVIDITQPQGHSTSGSHERYKSKERLDWEKEYCCIKKFRDWIVKSKIASLNKLNDIDEEERIHVEKSRAQAWELLMNPIKKEFNDALSILNKVLKNTKQIDKIQNCIFNIENSVTSNRRVLHSNLFKAIVSLSNEESQEKTLLLNFYTDFSKKYSQLYENKLYSESKESPLHIPKIDPVYSHNSESVDGRIVLQKCFDQLFLNNPKFFVIGEDVGKLGDVNLVFEGLNAKYGDLRVTDTGIREATILGQGIGTAIRGLRPLVDIQYLDYFLYCLQTASDDLATLHYRTAGGQKSPVIIRTKGHRLEGIWHTGSPLSMILGSVRGMYICVPRNMTQAAGMYNTLFQSDNPALVIEVLNAYRLKEKIPDNLSQFTVCLGQPEILKTGNDITVVTYGACCKVACDAALELERIGISVEVIDIQTLIPFDLTSTILESIKKTNAVLFFDEDLPGGTSAYMMQQTLEKNKAFHYLDCMPRTLSAKENRCAYGRDGDYYCKPQIEHMVETCYRIMQEREPKKYIELFPLNKKVQGAMSLKNEGNEPYKEQQELF</sequence>
<dbReference type="Gene3D" id="3.40.50.920">
    <property type="match status" value="1"/>
</dbReference>
<dbReference type="InterPro" id="IPR005475">
    <property type="entry name" value="Transketolase-like_Pyr-bd"/>
</dbReference>
<dbReference type="SUPFAM" id="SSF52922">
    <property type="entry name" value="TK C-terminal domain-like"/>
    <property type="match status" value="1"/>
</dbReference>
<evidence type="ECO:0000256" key="3">
    <source>
        <dbReference type="ARBA" id="ARBA00012277"/>
    </source>
</evidence>
<evidence type="ECO:0000256" key="5">
    <source>
        <dbReference type="ARBA" id="ARBA00023052"/>
    </source>
</evidence>
<dbReference type="InterPro" id="IPR009014">
    <property type="entry name" value="Transketo_C/PFOR_II"/>
</dbReference>
<gene>
    <name evidence="7" type="ORF">GCL60_01355</name>
</gene>
<dbReference type="SUPFAM" id="SSF52518">
    <property type="entry name" value="Thiamin diphosphate-binding fold (THDP-binding)"/>
    <property type="match status" value="2"/>
</dbReference>
<comment type="cofactor">
    <cofactor evidence="1">
        <name>thiamine diphosphate</name>
        <dbReference type="ChEBI" id="CHEBI:58937"/>
    </cofactor>
</comment>
<dbReference type="AlphaFoldDB" id="A0A6N6VVF8"/>
<accession>A0A6N6VVF8</accession>
<dbReference type="Pfam" id="PF02779">
    <property type="entry name" value="Transket_pyr"/>
    <property type="match status" value="1"/>
</dbReference>
<keyword evidence="5" id="KW-0786">Thiamine pyrophosphate</keyword>